<evidence type="ECO:0000256" key="4">
    <source>
        <dbReference type="ARBA" id="ARBA00022691"/>
    </source>
</evidence>
<keyword evidence="6 12" id="KW-0479">Metal-binding</keyword>
<keyword evidence="3 12" id="KW-0808">Transferase</keyword>
<dbReference type="Pfam" id="PF05206">
    <property type="entry name" value="TRM13"/>
    <property type="match status" value="1"/>
</dbReference>
<evidence type="ECO:0000313" key="14">
    <source>
        <dbReference type="EnsemblMetazoa" id="AALFPA23_007500.P9968"/>
    </source>
</evidence>
<keyword evidence="7 12" id="KW-0863">Zinc-finger</keyword>
<protein>
    <recommendedName>
        <fullName evidence="12">tRNA:m(4)X modification enzyme TRM13</fullName>
        <ecNumber evidence="12">2.1.1.225</ecNumber>
    </recommendedName>
</protein>
<evidence type="ECO:0000256" key="1">
    <source>
        <dbReference type="ARBA" id="ARBA00005265"/>
    </source>
</evidence>
<evidence type="ECO:0000256" key="9">
    <source>
        <dbReference type="ARBA" id="ARBA00048165"/>
    </source>
</evidence>
<keyword evidence="5 12" id="KW-0819">tRNA processing</keyword>
<reference evidence="14" key="2">
    <citation type="submission" date="2025-05" db="UniProtKB">
        <authorList>
            <consortium name="EnsemblMetazoa"/>
        </authorList>
    </citation>
    <scope>IDENTIFICATION</scope>
    <source>
        <strain evidence="14">Foshan</strain>
    </source>
</reference>
<dbReference type="RefSeq" id="XP_029709587.2">
    <property type="nucleotide sequence ID" value="XM_029853727.2"/>
</dbReference>
<comment type="function">
    <text evidence="12">tRNA methylase which 2'-O-methylates cytidine(4) in tRNA(Pro) and tRNA(Gly)(GCC), and adenosine(4) in tRNA(His).</text>
</comment>
<dbReference type="Pfam" id="PF11722">
    <property type="entry name" value="zf-TRM13_CCCH"/>
    <property type="match status" value="1"/>
</dbReference>
<evidence type="ECO:0000256" key="7">
    <source>
        <dbReference type="ARBA" id="ARBA00022771"/>
    </source>
</evidence>
<comment type="similarity">
    <text evidence="1 12">Belongs to the methyltransferase TRM13 family.</text>
</comment>
<keyword evidence="2 12" id="KW-0489">Methyltransferase</keyword>
<evidence type="ECO:0000313" key="15">
    <source>
        <dbReference type="Proteomes" id="UP000069940"/>
    </source>
</evidence>
<evidence type="ECO:0000256" key="5">
    <source>
        <dbReference type="ARBA" id="ARBA00022694"/>
    </source>
</evidence>
<organism evidence="14 15">
    <name type="scientific">Aedes albopictus</name>
    <name type="common">Asian tiger mosquito</name>
    <name type="synonym">Stegomyia albopicta</name>
    <dbReference type="NCBI Taxonomy" id="7160"/>
    <lineage>
        <taxon>Eukaryota</taxon>
        <taxon>Metazoa</taxon>
        <taxon>Ecdysozoa</taxon>
        <taxon>Arthropoda</taxon>
        <taxon>Hexapoda</taxon>
        <taxon>Insecta</taxon>
        <taxon>Pterygota</taxon>
        <taxon>Neoptera</taxon>
        <taxon>Endopterygota</taxon>
        <taxon>Diptera</taxon>
        <taxon>Nematocera</taxon>
        <taxon>Culicoidea</taxon>
        <taxon>Culicidae</taxon>
        <taxon>Culicinae</taxon>
        <taxon>Aedini</taxon>
        <taxon>Aedes</taxon>
        <taxon>Stegomyia</taxon>
    </lineage>
</organism>
<dbReference type="PANTHER" id="PTHR12998:SF0">
    <property type="entry name" value="TRNA:M(4)X MODIFICATION ENZYME TRM13 HOMOLOG"/>
    <property type="match status" value="1"/>
</dbReference>
<keyword evidence="15" id="KW-1185">Reference proteome</keyword>
<dbReference type="InterPro" id="IPR007871">
    <property type="entry name" value="Methyltransferase_TRM13"/>
</dbReference>
<proteinExistence type="inferred from homology"/>
<dbReference type="InterPro" id="IPR021721">
    <property type="entry name" value="Znf_CCCH-type_TRM13"/>
</dbReference>
<feature type="domain" description="CHHC U11-48K-type" evidence="13">
    <location>
        <begin position="106"/>
        <end position="133"/>
    </location>
</feature>
<name>A0ABM1YB24_AEDAL</name>
<evidence type="ECO:0000256" key="12">
    <source>
        <dbReference type="RuleBase" id="RU367103"/>
    </source>
</evidence>
<evidence type="ECO:0000256" key="3">
    <source>
        <dbReference type="ARBA" id="ARBA00022679"/>
    </source>
</evidence>
<comment type="catalytic activity">
    <reaction evidence="10 12">
        <text>cytidine(4) in tRNA(Gly)(GCC) + S-adenosyl-L-methionine = 2'-O-methylcytidine(4) in tRNA(Gly)(GCC) + S-adenosyl-L-homocysteine + H(+)</text>
        <dbReference type="Rhea" id="RHEA:43192"/>
        <dbReference type="Rhea" id="RHEA-COMP:10399"/>
        <dbReference type="Rhea" id="RHEA-COMP:10400"/>
        <dbReference type="ChEBI" id="CHEBI:15378"/>
        <dbReference type="ChEBI" id="CHEBI:57856"/>
        <dbReference type="ChEBI" id="CHEBI:59789"/>
        <dbReference type="ChEBI" id="CHEBI:74495"/>
        <dbReference type="ChEBI" id="CHEBI:82748"/>
        <dbReference type="EC" id="2.1.1.225"/>
    </reaction>
</comment>
<evidence type="ECO:0000256" key="11">
    <source>
        <dbReference type="ARBA" id="ARBA00049393"/>
    </source>
</evidence>
<comment type="catalytic activity">
    <reaction evidence="11 12">
        <text>adenosine(4) in tRNA(His) + S-adenosyl-L-methionine = 2'-O-methyladenosine(4) in tRNA(His) + S-adenosyl-L-homocysteine + H(+)</text>
        <dbReference type="Rhea" id="RHEA:43196"/>
        <dbReference type="Rhea" id="RHEA-COMP:10401"/>
        <dbReference type="Rhea" id="RHEA-COMP:10402"/>
        <dbReference type="ChEBI" id="CHEBI:15378"/>
        <dbReference type="ChEBI" id="CHEBI:57856"/>
        <dbReference type="ChEBI" id="CHEBI:59789"/>
        <dbReference type="ChEBI" id="CHEBI:74411"/>
        <dbReference type="ChEBI" id="CHEBI:74477"/>
        <dbReference type="EC" id="2.1.1.225"/>
    </reaction>
</comment>
<dbReference type="GeneID" id="115255634"/>
<evidence type="ECO:0000256" key="10">
    <source>
        <dbReference type="ARBA" id="ARBA00048635"/>
    </source>
</evidence>
<evidence type="ECO:0000259" key="13">
    <source>
        <dbReference type="PROSITE" id="PS51800"/>
    </source>
</evidence>
<accession>A0ABM1YB24</accession>
<dbReference type="Pfam" id="PF05253">
    <property type="entry name" value="zf-U11-48K"/>
    <property type="match status" value="1"/>
</dbReference>
<dbReference type="InterPro" id="IPR022776">
    <property type="entry name" value="TRM13/UPF0224_CHHC_Znf_dom"/>
</dbReference>
<dbReference type="PROSITE" id="PS51800">
    <property type="entry name" value="ZF_CHHC_U11_48K"/>
    <property type="match status" value="1"/>
</dbReference>
<dbReference type="PANTHER" id="PTHR12998">
    <property type="entry name" value="TRNA:M(4)X MODIFICATION ENZYME TRM13 HOMOLOG"/>
    <property type="match status" value="1"/>
</dbReference>
<sequence length="471" mass="52700">MRFVLIRDRDSFFRCGASSCGLTRRVPILFAMDSADEPVEKRAKSSATMEDKSDDGGVPVRCRHFVQRKKRYCKMTVGRGKQYCGEHEVHAVTDTANSGEDQSGGRIPCPLDPKHSISAAKLEKHLKICNAKPKDRPSYIEVGINASSDGEGSEMANDEAGLKLSDVPVDQLKSLVRKVEGIFEETQIGMIEEMMLEHEAFKEELRNESYGPQTLKHLVQSASLLGILERESFFQDDVAFVEFGAGKGQVAFWLATALQQSKLKNVKVFLVDKASHRHKKDNKIEDRELIQRVRADIGDLVLRKLEVLKDSRKVVGVGKHLCGGATDLALRCLIRANKDGSGGDVLRSEGFVFALCCHHRCDWKTYAGKKFLLRKGISRKEFDLVVKMVSWAVCGTGTSRERRNAEEDGEGGGIKYAMTRTEREEVGKKCKRMLDWGRIQYLKENGFDAGLNIYAKPEVTLENVCLIGHIK</sequence>
<keyword evidence="4 12" id="KW-0949">S-adenosyl-L-methionine</keyword>
<evidence type="ECO:0000256" key="2">
    <source>
        <dbReference type="ARBA" id="ARBA00022603"/>
    </source>
</evidence>
<dbReference type="EC" id="2.1.1.225" evidence="12"/>
<comment type="catalytic activity">
    <reaction evidence="9 12">
        <text>cytidine(4) in tRNA(Pro) + S-adenosyl-L-methionine = 2'-O-methylcytidine(4) in tRNA(Pro) + S-adenosyl-L-homocysteine + H(+)</text>
        <dbReference type="Rhea" id="RHEA:32767"/>
        <dbReference type="Rhea" id="RHEA-COMP:10397"/>
        <dbReference type="Rhea" id="RHEA-COMP:10398"/>
        <dbReference type="ChEBI" id="CHEBI:15378"/>
        <dbReference type="ChEBI" id="CHEBI:57856"/>
        <dbReference type="ChEBI" id="CHEBI:59789"/>
        <dbReference type="ChEBI" id="CHEBI:74495"/>
        <dbReference type="ChEBI" id="CHEBI:82748"/>
        <dbReference type="EC" id="2.1.1.225"/>
    </reaction>
</comment>
<dbReference type="Proteomes" id="UP000069940">
    <property type="component" value="Unassembled WGS sequence"/>
</dbReference>
<reference evidence="15" key="1">
    <citation type="journal article" date="2015" name="Proc. Natl. Acad. Sci. U.S.A.">
        <title>Genome sequence of the Asian Tiger mosquito, Aedes albopictus, reveals insights into its biology, genetics, and evolution.</title>
        <authorList>
            <person name="Chen X.G."/>
            <person name="Jiang X."/>
            <person name="Gu J."/>
            <person name="Xu M."/>
            <person name="Wu Y."/>
            <person name="Deng Y."/>
            <person name="Zhang C."/>
            <person name="Bonizzoni M."/>
            <person name="Dermauw W."/>
            <person name="Vontas J."/>
            <person name="Armbruster P."/>
            <person name="Huang X."/>
            <person name="Yang Y."/>
            <person name="Zhang H."/>
            <person name="He W."/>
            <person name="Peng H."/>
            <person name="Liu Y."/>
            <person name="Wu K."/>
            <person name="Chen J."/>
            <person name="Lirakis M."/>
            <person name="Topalis P."/>
            <person name="Van Leeuwen T."/>
            <person name="Hall A.B."/>
            <person name="Jiang X."/>
            <person name="Thorpe C."/>
            <person name="Mueller R.L."/>
            <person name="Sun C."/>
            <person name="Waterhouse R.M."/>
            <person name="Yan G."/>
            <person name="Tu Z.J."/>
            <person name="Fang X."/>
            <person name="James A.A."/>
        </authorList>
    </citation>
    <scope>NUCLEOTIDE SEQUENCE [LARGE SCALE GENOMIC DNA]</scope>
    <source>
        <strain evidence="15">Foshan</strain>
    </source>
</reference>
<dbReference type="EnsemblMetazoa" id="AALFPA23_007500.R9968">
    <property type="protein sequence ID" value="AALFPA23_007500.P9968"/>
    <property type="gene ID" value="AALFPA23_007500"/>
</dbReference>
<evidence type="ECO:0000256" key="8">
    <source>
        <dbReference type="ARBA" id="ARBA00022833"/>
    </source>
</evidence>
<keyword evidence="8 12" id="KW-0862">Zinc</keyword>
<evidence type="ECO:0000256" key="6">
    <source>
        <dbReference type="ARBA" id="ARBA00022723"/>
    </source>
</evidence>
<dbReference type="InterPro" id="IPR039044">
    <property type="entry name" value="Trm13"/>
</dbReference>